<dbReference type="GO" id="GO:0003735">
    <property type="term" value="F:structural constituent of ribosome"/>
    <property type="evidence" value="ECO:0007669"/>
    <property type="project" value="InterPro"/>
</dbReference>
<evidence type="ECO:0000259" key="5">
    <source>
        <dbReference type="SMART" id="SM01403"/>
    </source>
</evidence>
<gene>
    <name evidence="4" type="primary">rpsJ</name>
    <name evidence="6" type="ORF">A3D44_01480</name>
</gene>
<dbReference type="HAMAP" id="MF_00508">
    <property type="entry name" value="Ribosomal_uS10"/>
    <property type="match status" value="1"/>
</dbReference>
<dbReference type="PANTHER" id="PTHR11700">
    <property type="entry name" value="30S RIBOSOMAL PROTEIN S10 FAMILY MEMBER"/>
    <property type="match status" value="1"/>
</dbReference>
<dbReference type="Gene3D" id="3.30.70.600">
    <property type="entry name" value="Ribosomal protein S10 domain"/>
    <property type="match status" value="1"/>
</dbReference>
<evidence type="ECO:0000313" key="7">
    <source>
        <dbReference type="Proteomes" id="UP000178820"/>
    </source>
</evidence>
<dbReference type="SMART" id="SM01403">
    <property type="entry name" value="Ribosomal_S10"/>
    <property type="match status" value="1"/>
</dbReference>
<evidence type="ECO:0000256" key="4">
    <source>
        <dbReference type="HAMAP-Rule" id="MF_00508"/>
    </source>
</evidence>
<dbReference type="PRINTS" id="PR00971">
    <property type="entry name" value="RIBOSOMALS10"/>
</dbReference>
<feature type="domain" description="Small ribosomal subunit protein uS10" evidence="5">
    <location>
        <begin position="5"/>
        <end position="99"/>
    </location>
</feature>
<proteinExistence type="inferred from homology"/>
<accession>A0A1G2I0K2</accession>
<evidence type="ECO:0000313" key="6">
    <source>
        <dbReference type="EMBL" id="OGZ67971.1"/>
    </source>
</evidence>
<protein>
    <recommendedName>
        <fullName evidence="4">Small ribosomal subunit protein uS10</fullName>
    </recommendedName>
</protein>
<dbReference type="GO" id="GO:1990904">
    <property type="term" value="C:ribonucleoprotein complex"/>
    <property type="evidence" value="ECO:0007669"/>
    <property type="project" value="UniProtKB-KW"/>
</dbReference>
<dbReference type="InterPro" id="IPR027486">
    <property type="entry name" value="Ribosomal_uS10_dom"/>
</dbReference>
<dbReference type="GO" id="GO:0006412">
    <property type="term" value="P:translation"/>
    <property type="evidence" value="ECO:0007669"/>
    <property type="project" value="UniProtKB-UniRule"/>
</dbReference>
<dbReference type="FunFam" id="3.30.70.600:FF:000003">
    <property type="entry name" value="30S ribosomal protein S10"/>
    <property type="match status" value="1"/>
</dbReference>
<comment type="function">
    <text evidence="4">Involved in the binding of tRNA to the ribosomes.</text>
</comment>
<comment type="caution">
    <text evidence="6">The sequence shown here is derived from an EMBL/GenBank/DDBJ whole genome shotgun (WGS) entry which is preliminary data.</text>
</comment>
<dbReference type="AlphaFoldDB" id="A0A1G2I0K2"/>
<dbReference type="Pfam" id="PF00338">
    <property type="entry name" value="Ribosomal_S10"/>
    <property type="match status" value="1"/>
</dbReference>
<dbReference type="InterPro" id="IPR036838">
    <property type="entry name" value="Ribosomal_uS10_dom_sf"/>
</dbReference>
<comment type="subunit">
    <text evidence="4">Part of the 30S ribosomal subunit.</text>
</comment>
<keyword evidence="3 4" id="KW-0687">Ribonucleoprotein</keyword>
<dbReference type="GO" id="GO:0005840">
    <property type="term" value="C:ribosome"/>
    <property type="evidence" value="ECO:0007669"/>
    <property type="project" value="UniProtKB-KW"/>
</dbReference>
<dbReference type="NCBIfam" id="NF001861">
    <property type="entry name" value="PRK00596.1"/>
    <property type="match status" value="1"/>
</dbReference>
<name>A0A1G2I0K2_9BACT</name>
<evidence type="ECO:0000256" key="3">
    <source>
        <dbReference type="ARBA" id="ARBA00023274"/>
    </source>
</evidence>
<dbReference type="InterPro" id="IPR001848">
    <property type="entry name" value="Ribosomal_uS10"/>
</dbReference>
<dbReference type="PROSITE" id="PS00361">
    <property type="entry name" value="RIBOSOMAL_S10"/>
    <property type="match status" value="1"/>
</dbReference>
<dbReference type="EMBL" id="MHOT01000026">
    <property type="protein sequence ID" value="OGZ67971.1"/>
    <property type="molecule type" value="Genomic_DNA"/>
</dbReference>
<dbReference type="NCBIfam" id="TIGR01049">
    <property type="entry name" value="rpsJ_bact"/>
    <property type="match status" value="1"/>
</dbReference>
<evidence type="ECO:0000256" key="1">
    <source>
        <dbReference type="ARBA" id="ARBA00007102"/>
    </source>
</evidence>
<dbReference type="SUPFAM" id="SSF54999">
    <property type="entry name" value="Ribosomal protein S10"/>
    <property type="match status" value="1"/>
</dbReference>
<comment type="similarity">
    <text evidence="1 4">Belongs to the universal ribosomal protein uS10 family.</text>
</comment>
<sequence length="100" mass="11450">MPKIRIKLKAYDHKIIDNSVRQIIDIANRQGVEVVGPVPLPTEILKYTVNRSTFVHKNAREQFEMRVHKRIIDILSPNEGIIEALRDLNLPSGVDISIKI</sequence>
<evidence type="ECO:0000256" key="2">
    <source>
        <dbReference type="ARBA" id="ARBA00022980"/>
    </source>
</evidence>
<organism evidence="6 7">
    <name type="scientific">Candidatus Staskawiczbacteria bacterium RIFCSPHIGHO2_02_FULL_42_22</name>
    <dbReference type="NCBI Taxonomy" id="1802207"/>
    <lineage>
        <taxon>Bacteria</taxon>
        <taxon>Candidatus Staskawicziibacteriota</taxon>
    </lineage>
</organism>
<dbReference type="InterPro" id="IPR018268">
    <property type="entry name" value="Ribosomal_uS10_CS"/>
</dbReference>
<dbReference type="STRING" id="1802207.A3D44_01480"/>
<reference evidence="6 7" key="1">
    <citation type="journal article" date="2016" name="Nat. Commun.">
        <title>Thousands of microbial genomes shed light on interconnected biogeochemical processes in an aquifer system.</title>
        <authorList>
            <person name="Anantharaman K."/>
            <person name="Brown C.T."/>
            <person name="Hug L.A."/>
            <person name="Sharon I."/>
            <person name="Castelle C.J."/>
            <person name="Probst A.J."/>
            <person name="Thomas B.C."/>
            <person name="Singh A."/>
            <person name="Wilkins M.J."/>
            <person name="Karaoz U."/>
            <person name="Brodie E.L."/>
            <person name="Williams K.H."/>
            <person name="Hubbard S.S."/>
            <person name="Banfield J.F."/>
        </authorList>
    </citation>
    <scope>NUCLEOTIDE SEQUENCE [LARGE SCALE GENOMIC DNA]</scope>
</reference>
<dbReference type="GO" id="GO:0000049">
    <property type="term" value="F:tRNA binding"/>
    <property type="evidence" value="ECO:0007669"/>
    <property type="project" value="UniProtKB-UniRule"/>
</dbReference>
<dbReference type="Proteomes" id="UP000178820">
    <property type="component" value="Unassembled WGS sequence"/>
</dbReference>
<keyword evidence="2 4" id="KW-0689">Ribosomal protein</keyword>